<dbReference type="NCBIfam" id="TIGR02532">
    <property type="entry name" value="IV_pilin_GFxxxE"/>
    <property type="match status" value="1"/>
</dbReference>
<evidence type="ECO:0000313" key="2">
    <source>
        <dbReference type="EMBL" id="NDW15938.1"/>
    </source>
</evidence>
<dbReference type="SUPFAM" id="SSF54523">
    <property type="entry name" value="Pili subunits"/>
    <property type="match status" value="1"/>
</dbReference>
<dbReference type="RefSeq" id="WP_163106637.1">
    <property type="nucleotide sequence ID" value="NZ_JAAAWO010000006.1"/>
</dbReference>
<evidence type="ECO:0000256" key="1">
    <source>
        <dbReference type="SAM" id="Phobius"/>
    </source>
</evidence>
<comment type="caution">
    <text evidence="2">The sequence shown here is derived from an EMBL/GenBank/DDBJ whole genome shotgun (WGS) entry which is preliminary data.</text>
</comment>
<dbReference type="Proteomes" id="UP000471381">
    <property type="component" value="Unassembled WGS sequence"/>
</dbReference>
<dbReference type="Pfam" id="PF07963">
    <property type="entry name" value="N_methyl"/>
    <property type="match status" value="1"/>
</dbReference>
<feature type="transmembrane region" description="Helical" evidence="1">
    <location>
        <begin position="12"/>
        <end position="34"/>
    </location>
</feature>
<dbReference type="Gene3D" id="3.30.700.10">
    <property type="entry name" value="Glycoprotein, Type 4 Pilin"/>
    <property type="match status" value="1"/>
</dbReference>
<dbReference type="EMBL" id="JAAAWO010000006">
    <property type="protein sequence ID" value="NDW15938.1"/>
    <property type="molecule type" value="Genomic_DNA"/>
</dbReference>
<evidence type="ECO:0000313" key="3">
    <source>
        <dbReference type="Proteomes" id="UP000471381"/>
    </source>
</evidence>
<proteinExistence type="predicted"/>
<sequence>MQKISKQQGFTLIELIIVIVLLGILAVTAAPKFLNLQDDARDATLEGIRGSLETAASVVNGKALIQNVSGTAATPATVNLGNSVTVTAVNGYPQAIVANVNALIDFDAGEFGVVALASGTDVLVYSTGFGEYSTTAPDAATSACSVVYSDSTGSGVRPVITVNTCVQ</sequence>
<dbReference type="AlphaFoldDB" id="A0A6N9TMP8"/>
<dbReference type="InterPro" id="IPR045584">
    <property type="entry name" value="Pilin-like"/>
</dbReference>
<keyword evidence="3" id="KW-1185">Reference proteome</keyword>
<name>A0A6N9TMP8_9ALTE</name>
<protein>
    <submittedName>
        <fullName evidence="2">Prepilin-type N-terminal cleavage/methylation domain-containing protein</fullName>
    </submittedName>
</protein>
<dbReference type="InterPro" id="IPR012902">
    <property type="entry name" value="N_methyl_site"/>
</dbReference>
<dbReference type="PROSITE" id="PS00409">
    <property type="entry name" value="PROKAR_NTER_METHYL"/>
    <property type="match status" value="1"/>
</dbReference>
<keyword evidence="1" id="KW-1133">Transmembrane helix</keyword>
<organism evidence="2 3">
    <name type="scientific">Alteromonas genovensis</name>
    <dbReference type="NCBI Taxonomy" id="471225"/>
    <lineage>
        <taxon>Bacteria</taxon>
        <taxon>Pseudomonadati</taxon>
        <taxon>Pseudomonadota</taxon>
        <taxon>Gammaproteobacteria</taxon>
        <taxon>Alteromonadales</taxon>
        <taxon>Alteromonadaceae</taxon>
        <taxon>Alteromonas/Salinimonas group</taxon>
        <taxon>Alteromonas</taxon>
    </lineage>
</organism>
<gene>
    <name evidence="2" type="ORF">GTQ48_10450</name>
</gene>
<reference evidence="2 3" key="1">
    <citation type="submission" date="2020-01" db="EMBL/GenBank/DDBJ databases">
        <title>Genomes of bacteria type strains.</title>
        <authorList>
            <person name="Chen J."/>
            <person name="Zhu S."/>
            <person name="Yang J."/>
        </authorList>
    </citation>
    <scope>NUCLEOTIDE SEQUENCE [LARGE SCALE GENOMIC DNA]</scope>
    <source>
        <strain evidence="2 3">LMG 24078</strain>
    </source>
</reference>
<accession>A0A6N9TMP8</accession>
<keyword evidence="1" id="KW-0472">Membrane</keyword>
<keyword evidence="1" id="KW-0812">Transmembrane</keyword>